<dbReference type="InterPro" id="IPR011545">
    <property type="entry name" value="DEAD/DEAH_box_helicase_dom"/>
</dbReference>
<evidence type="ECO:0000313" key="6">
    <source>
        <dbReference type="EMBL" id="MEW9309922.1"/>
    </source>
</evidence>
<proteinExistence type="predicted"/>
<dbReference type="InterPro" id="IPR014001">
    <property type="entry name" value="Helicase_ATP-bd"/>
</dbReference>
<evidence type="ECO:0000313" key="7">
    <source>
        <dbReference type="Proteomes" id="UP001555786"/>
    </source>
</evidence>
<evidence type="ECO:0000259" key="4">
    <source>
        <dbReference type="PROSITE" id="PS51192"/>
    </source>
</evidence>
<dbReference type="PROSITE" id="PS51194">
    <property type="entry name" value="HELICASE_CTER"/>
    <property type="match status" value="1"/>
</dbReference>
<dbReference type="RefSeq" id="WP_367626496.1">
    <property type="nucleotide sequence ID" value="NZ_JBFNQD010000019.1"/>
</dbReference>
<evidence type="ECO:0000256" key="1">
    <source>
        <dbReference type="ARBA" id="ARBA00022741"/>
    </source>
</evidence>
<dbReference type="GO" id="GO:0004386">
    <property type="term" value="F:helicase activity"/>
    <property type="evidence" value="ECO:0007669"/>
    <property type="project" value="UniProtKB-KW"/>
</dbReference>
<dbReference type="InterPro" id="IPR001650">
    <property type="entry name" value="Helicase_C-like"/>
</dbReference>
<evidence type="ECO:0000259" key="5">
    <source>
        <dbReference type="PROSITE" id="PS51194"/>
    </source>
</evidence>
<dbReference type="PANTHER" id="PTHR47957:SF3">
    <property type="entry name" value="ATP-DEPENDENT HELICASE HRQ1"/>
    <property type="match status" value="1"/>
</dbReference>
<dbReference type="Gene3D" id="3.40.50.300">
    <property type="entry name" value="P-loop containing nucleotide triphosphate hydrolases"/>
    <property type="match status" value="2"/>
</dbReference>
<dbReference type="PANTHER" id="PTHR47957">
    <property type="entry name" value="ATP-DEPENDENT HELICASE HRQ1"/>
    <property type="match status" value="1"/>
</dbReference>
<dbReference type="EMBL" id="JBFNQD010000019">
    <property type="protein sequence ID" value="MEW9309922.1"/>
    <property type="molecule type" value="Genomic_DNA"/>
</dbReference>
<feature type="domain" description="Helicase C-terminal" evidence="5">
    <location>
        <begin position="958"/>
        <end position="1131"/>
    </location>
</feature>
<dbReference type="InterPro" id="IPR018973">
    <property type="entry name" value="MZB"/>
</dbReference>
<comment type="caution">
    <text evidence="6">The sequence shown here is derived from an EMBL/GenBank/DDBJ whole genome shotgun (WGS) entry which is preliminary data.</text>
</comment>
<reference evidence="6 7" key="1">
    <citation type="submission" date="2024-07" db="EMBL/GenBank/DDBJ databases">
        <title>Description of Labrys sedimenti sp. nov., isolated from a diclofenac-degrading enrichment culture.</title>
        <authorList>
            <person name="Tancsics A."/>
            <person name="Csepanyi A."/>
        </authorList>
    </citation>
    <scope>NUCLEOTIDE SEQUENCE [LARGE SCALE GENOMIC DNA]</scope>
    <source>
        <strain evidence="6 7">LMG 23578</strain>
    </source>
</reference>
<dbReference type="InterPro" id="IPR027417">
    <property type="entry name" value="P-loop_NTPase"/>
</dbReference>
<keyword evidence="2" id="KW-0067">ATP-binding</keyword>
<organism evidence="6 7">
    <name type="scientific">Labrys neptuniae</name>
    <dbReference type="NCBI Taxonomy" id="376174"/>
    <lineage>
        <taxon>Bacteria</taxon>
        <taxon>Pseudomonadati</taxon>
        <taxon>Pseudomonadota</taxon>
        <taxon>Alphaproteobacteria</taxon>
        <taxon>Hyphomicrobiales</taxon>
        <taxon>Xanthobacteraceae</taxon>
        <taxon>Labrys</taxon>
    </lineage>
</organism>
<feature type="region of interest" description="Disordered" evidence="3">
    <location>
        <begin position="508"/>
        <end position="529"/>
    </location>
</feature>
<keyword evidence="6" id="KW-0347">Helicase</keyword>
<keyword evidence="7" id="KW-1185">Reference proteome</keyword>
<dbReference type="Proteomes" id="UP001555786">
    <property type="component" value="Unassembled WGS sequence"/>
</dbReference>
<dbReference type="Pfam" id="PF00270">
    <property type="entry name" value="DEAD"/>
    <property type="match status" value="1"/>
</dbReference>
<evidence type="ECO:0000256" key="3">
    <source>
        <dbReference type="SAM" id="MobiDB-lite"/>
    </source>
</evidence>
<name>A0ABV3PW62_9HYPH</name>
<dbReference type="SUPFAM" id="SSF52540">
    <property type="entry name" value="P-loop containing nucleoside triphosphate hydrolases"/>
    <property type="match status" value="2"/>
</dbReference>
<gene>
    <name evidence="6" type="ORF">ABXS05_30540</name>
</gene>
<feature type="compositionally biased region" description="Acidic residues" evidence="3">
    <location>
        <begin position="508"/>
        <end position="523"/>
    </location>
</feature>
<feature type="domain" description="Helicase ATP-binding" evidence="4">
    <location>
        <begin position="100"/>
        <end position="305"/>
    </location>
</feature>
<dbReference type="Pfam" id="PF09369">
    <property type="entry name" value="MZB"/>
    <property type="match status" value="1"/>
</dbReference>
<keyword evidence="1" id="KW-0547">Nucleotide-binding</keyword>
<protein>
    <submittedName>
        <fullName evidence="6">DEAD/DEAH box helicase</fullName>
    </submittedName>
</protein>
<dbReference type="SMART" id="SM00487">
    <property type="entry name" value="DEXDc"/>
    <property type="match status" value="1"/>
</dbReference>
<dbReference type="Pfam" id="PF00271">
    <property type="entry name" value="Helicase_C"/>
    <property type="match status" value="1"/>
</dbReference>
<accession>A0ABV3PW62</accession>
<dbReference type="PROSITE" id="PS51192">
    <property type="entry name" value="HELICASE_ATP_BIND_1"/>
    <property type="match status" value="1"/>
</dbReference>
<dbReference type="SMART" id="SM00490">
    <property type="entry name" value="HELICc"/>
    <property type="match status" value="1"/>
</dbReference>
<evidence type="ECO:0000256" key="2">
    <source>
        <dbReference type="ARBA" id="ARBA00022840"/>
    </source>
</evidence>
<keyword evidence="6" id="KW-0378">Hydrolase</keyword>
<sequence>MIDFERMITRLPEQAADAILGMLRPKSRTLAKYLRNTWGASAGEPGSLLAEPYVEGAFPWLPVEGGWDGLPTSVLDPRTVTALRSVSHPPYAHQAAAWEILTAPTPASVIVSSGTGSGKTECFLVPIFDRLIRLSDGGRRSLEGVRALMLYPLNALISSQEERLARWFAPFGGKIRYALYNGETPETASAVTRRESPWRVGDRVALRTSPPPLLVTNATMLEYMLIRQNDSPILAASQGTLDFVVLDEAHSYMGAQAAEIALLLRRVALAFGREPKDLRFVATSATIGGPNARDELARFLRDLSGIPEDRIHVIEGKRAPLPPAPAFEEEPVALDALAELDATESGTRLAASPALRNIREALRGGGLFGWRQWSQVAQTIADADVKPSRLLVEAARARDPNATEAMVESGQDSILPTRVHFFHRTLPGVWACVNPACTGRPAGDSTSDWAYGAVFSEQHENCPHCKSIILEWAVCTLCGDGALRAEEVDGGSRIAAWGGAGEIDEFEQSLERETADDEAEDLEPQSSEPIAPARVSRRYLYLPFRAGLRRLALERETGVLDCEGDAIVFGASADLSACCGCGNAPGNFDPARGALRPANAGAPFLMTQITPGLLADLSPEPHGDQQLPSNGRRLITFTDARQGTARHAANIQIASERSFVRGFVYHFVQERPVSDPTEIAKLDEQIAKLRMLPSDTTYTAILEGLERNRAALIGTTARPWSELVTHFALHTTVNTFLRALWTATNRDSRFEDPKTLAEFLLYREAMRRPVRANSAETLGLFRYELPGIDDANILLPASARAANLSLADWRDLLRLIVTHFIRTNVALHFDRWWLNWIDRRQSHIEIIPWAPGQRSSRYVRLWPNPYGARLTRIVRLVFQALKLDPTASSDRDQVNSLFDDAWIALRRYMVATDNGFRMRLGDLAVARVENAFWCPTARRVLDTTFKGLSPYDDGGTHPVAEPIVMPLLPFVWRRDESGRTVDEVRLDSWLREDERVARLREAGRWGDQNDRAAKLSPWLRAAEHSAQQPSSVLRRYEREFKQGRINVLGCSTTMEMGVDIGSIEGVLNTNTPPEIANYRQRVGRAGRARQPIAIGLTLCKDKPLDRMTIADPLAYLNRQARTPRVSLESPTIATRHAAALLLARFLAESGAELHKLTNGAFFGLAEAPAIDAMPTPATTFLGWLDRMHNNETLREALRNLLAGTPVSPGLDLVENLRSRIERITFEIRAEWEALASASPNASVGDVELAAANRAREIQRSRLERGYLLGELAGRGFLPSYGFPTDIVQFVTETASEKAARHRAAVADGNQSSERGFGRGYPSRSREVGIYEYAPGRGIVVDGVVRESAGVTLNWQRPASQAGLREIQSLRTMWSCQTCGALASKPSALERSPCVECGSDAQEFVRYLAPGGFSVDVRFNIHDDPSNVGAAKIVDPWVSTHHAIWRSLPDPTVGRVRASPDGTVFWFNPGDYGHGYALCLHCGRAEAEPTAQGGPGLAGHRPLRGAPIAIDGMTCTGAPEFAPYAVTRNVALGHEIRTDLCEVQLYDCTSREVALTIALALREAIADRLGIDADEMGFAAPPVPSPFGAANWSAVVFDRASGGAGFSSTIARDPVALLREARTFLDCERVGRCGEPETVRACPRCVLAPDAQHVVDGTDRASAFALLGAITTRLDLPIEHRLFGSGTHYEPAPLAQALDEQMAANPDASLVVVLRGDPVEWDFEAWPMTSVVERWGGRNRDVVVEVPRDALERADAVTRRRVALWIQRARARIAALPASHMDLLALVVSNERTKAWRSFDLLAGSIGVGWGGTSRAPVVCGPYNDRLETLKFLDLSSLIAERVRETVFEIGTELDGPASGFGLRLKAALVTRNATIAEIFAEPCIEIRYSDRYLFSPLAIRLIVEMFRGIADSRTRIDVETYANRKNGRPRVGKRLKDDWPDELDRNAIFEHLLATIGPGAKLTCGQNVPHRRRLDFKTPRGSGTIFFDQGVGSWSVSSSDGFDPLANHTDQLIAIEKPFSIANGPDGTFFAIRLD</sequence>